<dbReference type="AlphaFoldDB" id="A0A0F9W4D0"/>
<accession>A0A0F9W4D0</accession>
<protein>
    <submittedName>
        <fullName evidence="1">Uncharacterized protein</fullName>
    </submittedName>
</protein>
<gene>
    <name evidence="1" type="ORF">LCGC14_0016960</name>
</gene>
<name>A0A0F9W4D0_9ZZZZ</name>
<organism evidence="1">
    <name type="scientific">marine sediment metagenome</name>
    <dbReference type="NCBI Taxonomy" id="412755"/>
    <lineage>
        <taxon>unclassified sequences</taxon>
        <taxon>metagenomes</taxon>
        <taxon>ecological metagenomes</taxon>
    </lineage>
</organism>
<evidence type="ECO:0000313" key="1">
    <source>
        <dbReference type="EMBL" id="KKO11220.1"/>
    </source>
</evidence>
<proteinExistence type="predicted"/>
<comment type="caution">
    <text evidence="1">The sequence shown here is derived from an EMBL/GenBank/DDBJ whole genome shotgun (WGS) entry which is preliminary data.</text>
</comment>
<sequence length="316" mass="36342">MGFWERLLVGMYDELARRWRANSARRDAERGYHWSAACQYKDIGLKREACECYLKAIESSSDWPYAADAIRLFDELGDGVGIGRAVTAYLSRCSCAPTLPSNGILALRKYGKLRQFVDELNGPRFDAAFPEVFSVVADELRRSGELRLAVQVYILASSRASGLRDDSFRKVPLWHALDCCYEDRDRVKALEIAIELFRLDGLFIIHLEMLRRLGILEPLAEHTCDVNPDLLQDLLGRLLEWVDPCYEFGGFDAEALTRLGGPTDPFEQYEDVMDLALRTYEKSHDRPVYLLEQLLHWYGRIDKKEKMAEIEKMLDN</sequence>
<reference evidence="1" key="1">
    <citation type="journal article" date="2015" name="Nature">
        <title>Complex archaea that bridge the gap between prokaryotes and eukaryotes.</title>
        <authorList>
            <person name="Spang A."/>
            <person name="Saw J.H."/>
            <person name="Jorgensen S.L."/>
            <person name="Zaremba-Niedzwiedzka K."/>
            <person name="Martijn J."/>
            <person name="Lind A.E."/>
            <person name="van Eijk R."/>
            <person name="Schleper C."/>
            <person name="Guy L."/>
            <person name="Ettema T.J."/>
        </authorList>
    </citation>
    <scope>NUCLEOTIDE SEQUENCE</scope>
</reference>
<dbReference type="EMBL" id="LAZR01000003">
    <property type="protein sequence ID" value="KKO11220.1"/>
    <property type="molecule type" value="Genomic_DNA"/>
</dbReference>